<dbReference type="GO" id="GO:0046872">
    <property type="term" value="F:metal ion binding"/>
    <property type="evidence" value="ECO:0007669"/>
    <property type="project" value="UniProtKB-KW"/>
</dbReference>
<dbReference type="InterPro" id="IPR033756">
    <property type="entry name" value="YlxH/NBP35"/>
</dbReference>
<dbReference type="InterPro" id="IPR027417">
    <property type="entry name" value="P-loop_NTPase"/>
</dbReference>
<dbReference type="SUPFAM" id="SSF117916">
    <property type="entry name" value="Fe-S cluster assembly (FSCA) domain-like"/>
    <property type="match status" value="1"/>
</dbReference>
<dbReference type="SUPFAM" id="SSF52540">
    <property type="entry name" value="P-loop containing nucleoside triphosphate hydrolases"/>
    <property type="match status" value="1"/>
</dbReference>
<evidence type="ECO:0000259" key="7">
    <source>
        <dbReference type="Pfam" id="PF01883"/>
    </source>
</evidence>
<reference evidence="9 10" key="1">
    <citation type="submission" date="2016-05" db="EMBL/GenBank/DDBJ databases">
        <title>Nuclear genome of Blastocystis sp. subtype 1 NandII.</title>
        <authorList>
            <person name="Gentekaki E."/>
            <person name="Curtis B."/>
            <person name="Stairs C."/>
            <person name="Eme L."/>
            <person name="Herman E."/>
            <person name="Klimes V."/>
            <person name="Arias M.C."/>
            <person name="Elias M."/>
            <person name="Hilliou F."/>
            <person name="Klute M."/>
            <person name="Malik S.-B."/>
            <person name="Pightling A."/>
            <person name="Rachubinski R."/>
            <person name="Salas D."/>
            <person name="Schlacht A."/>
            <person name="Suga H."/>
            <person name="Archibald J."/>
            <person name="Ball S.G."/>
            <person name="Clark G."/>
            <person name="Dacks J."/>
            <person name="Van Der Giezen M."/>
            <person name="Tsaousis A."/>
            <person name="Roger A."/>
        </authorList>
    </citation>
    <scope>NUCLEOTIDE SEQUENCE [LARGE SCALE GENOMIC DNA]</scope>
    <source>
        <strain evidence="10">ATCC 50177 / NandII</strain>
    </source>
</reference>
<proteinExistence type="inferred from homology"/>
<keyword evidence="10" id="KW-1185">Reference proteome</keyword>
<dbReference type="InterPro" id="IPR002744">
    <property type="entry name" value="MIP18-like"/>
</dbReference>
<keyword evidence="4" id="KW-0408">Iron</keyword>
<evidence type="ECO:0000256" key="4">
    <source>
        <dbReference type="ARBA" id="ARBA00023004"/>
    </source>
</evidence>
<dbReference type="EMBL" id="LXWW01000511">
    <property type="protein sequence ID" value="OAO12808.1"/>
    <property type="molecule type" value="Genomic_DNA"/>
</dbReference>
<dbReference type="InterPro" id="IPR000808">
    <property type="entry name" value="Mrp-like_CS"/>
</dbReference>
<evidence type="ECO:0000313" key="10">
    <source>
        <dbReference type="Proteomes" id="UP000078348"/>
    </source>
</evidence>
<dbReference type="Gene3D" id="3.40.50.300">
    <property type="entry name" value="P-loop containing nucleotide triphosphate hydrolases"/>
    <property type="match status" value="1"/>
</dbReference>
<name>A0A196S6Y7_BLAHN</name>
<dbReference type="InterPro" id="IPR044304">
    <property type="entry name" value="NUBPL-like"/>
</dbReference>
<feature type="domain" description="MIP18 family-like" evidence="7">
    <location>
        <begin position="35"/>
        <end position="106"/>
    </location>
</feature>
<evidence type="ECO:0000259" key="8">
    <source>
        <dbReference type="Pfam" id="PF06155"/>
    </source>
</evidence>
<evidence type="ECO:0000256" key="1">
    <source>
        <dbReference type="ARBA" id="ARBA00022723"/>
    </source>
</evidence>
<dbReference type="GO" id="GO:0140663">
    <property type="term" value="F:ATP-dependent FeS chaperone activity"/>
    <property type="evidence" value="ECO:0007669"/>
    <property type="project" value="InterPro"/>
</dbReference>
<gene>
    <name evidence="9" type="ORF">AV274_5533</name>
</gene>
<evidence type="ECO:0000313" key="9">
    <source>
        <dbReference type="EMBL" id="OAO12808.1"/>
    </source>
</evidence>
<dbReference type="GO" id="GO:0016226">
    <property type="term" value="P:iron-sulfur cluster assembly"/>
    <property type="evidence" value="ECO:0007669"/>
    <property type="project" value="InterPro"/>
</dbReference>
<dbReference type="InterPro" id="IPR034904">
    <property type="entry name" value="FSCA_dom_sf"/>
</dbReference>
<dbReference type="OrthoDB" id="1741334at2759"/>
<evidence type="ECO:0000256" key="5">
    <source>
        <dbReference type="ARBA" id="ARBA00023014"/>
    </source>
</evidence>
<dbReference type="Pfam" id="PF10609">
    <property type="entry name" value="ParA"/>
    <property type="match status" value="1"/>
</dbReference>
<sequence>MLAISSVARRLAPANRVLAASFSSVNPILEANRESEVRSVLNSVIEPYTNKPLKALNWVKNIKPTERGVNFDIETVTNAYVKKDELTLACRDALRSLSWCNPMEVNINVRSQRPSALVTDRHNKIENLKHVSNIIAVSSCKGGVGKSTIATNLAFALQQLGGRVGILDCDIFGPSLPILLHHENDTILAYNETSWLPFKLNDLLCMSFGWMTNTTSSNIMRGPMVMSIVEQILNNTVWGDLDYLVLDLPPGTGDVQLSLCQKLSLSGSVIVTTPQILSVADTEKGIRMFSKLKVPINAIVENMSFFKCKHGETYYPFGTSNLDMLTKKFKIDHRFTLPIDLSLSKSDELPVVCSHPESPVSDIFSTIAESLVADMIRRRYIPRDNYEVSFKKDSGIVFRKFSSTSAEEIHVDPRKLRLKCQCAKCVDEMTGKKLLKESDVPVDVVPTSIDYEGNYGIRIQWSDGHSGSIYPFDRMEELFKEFK</sequence>
<dbReference type="Proteomes" id="UP000078348">
    <property type="component" value="Unassembled WGS sequence"/>
</dbReference>
<dbReference type="PROSITE" id="PS01215">
    <property type="entry name" value="MRP"/>
    <property type="match status" value="1"/>
</dbReference>
<keyword evidence="1" id="KW-0479">Metal-binding</keyword>
<dbReference type="CDD" id="cd02037">
    <property type="entry name" value="Mrp_NBP35"/>
    <property type="match status" value="1"/>
</dbReference>
<evidence type="ECO:0000256" key="2">
    <source>
        <dbReference type="ARBA" id="ARBA00022741"/>
    </source>
</evidence>
<dbReference type="HAMAP" id="MF_02040">
    <property type="entry name" value="Mrp_NBP35"/>
    <property type="match status" value="1"/>
</dbReference>
<comment type="similarity">
    <text evidence="6">Belongs to the Mrp/NBP35 ATP-binding proteins family.</text>
</comment>
<keyword evidence="5" id="KW-0411">Iron-sulfur</keyword>
<dbReference type="InterPro" id="IPR019591">
    <property type="entry name" value="Mrp/NBP35_ATP-bd"/>
</dbReference>
<accession>A0A196S6Y7</accession>
<dbReference type="Gene3D" id="3.30.2020.30">
    <property type="match status" value="1"/>
</dbReference>
<protein>
    <submittedName>
        <fullName evidence="9">Fe-S cluster biosynthesis protein</fullName>
    </submittedName>
</protein>
<dbReference type="InterPro" id="IPR038492">
    <property type="entry name" value="GBBH-like_N_sf"/>
</dbReference>
<keyword evidence="2" id="KW-0547">Nucleotide-binding</keyword>
<dbReference type="Gene3D" id="3.30.300.130">
    <property type="entry name" value="Fe-S cluster assembly (FSCA)"/>
    <property type="match status" value="1"/>
</dbReference>
<dbReference type="GO" id="GO:0005524">
    <property type="term" value="F:ATP binding"/>
    <property type="evidence" value="ECO:0007669"/>
    <property type="project" value="UniProtKB-KW"/>
</dbReference>
<dbReference type="PANTHER" id="PTHR42961:SF2">
    <property type="entry name" value="IRON-SULFUR PROTEIN NUBPL"/>
    <property type="match status" value="1"/>
</dbReference>
<dbReference type="InterPro" id="IPR010376">
    <property type="entry name" value="GBBH-like_N"/>
</dbReference>
<dbReference type="Pfam" id="PF06155">
    <property type="entry name" value="GBBH-like_N"/>
    <property type="match status" value="1"/>
</dbReference>
<evidence type="ECO:0000256" key="6">
    <source>
        <dbReference type="ARBA" id="ARBA00024036"/>
    </source>
</evidence>
<comment type="caution">
    <text evidence="9">The sequence shown here is derived from an EMBL/GenBank/DDBJ whole genome shotgun (WGS) entry which is preliminary data.</text>
</comment>
<dbReference type="STRING" id="478820.A0A196S6Y7"/>
<dbReference type="Pfam" id="PF01883">
    <property type="entry name" value="FeS_assembly_P"/>
    <property type="match status" value="1"/>
</dbReference>
<dbReference type="GO" id="GO:0051539">
    <property type="term" value="F:4 iron, 4 sulfur cluster binding"/>
    <property type="evidence" value="ECO:0007669"/>
    <property type="project" value="TreeGrafter"/>
</dbReference>
<evidence type="ECO:0000256" key="3">
    <source>
        <dbReference type="ARBA" id="ARBA00022840"/>
    </source>
</evidence>
<keyword evidence="3" id="KW-0067">ATP-binding</keyword>
<dbReference type="AlphaFoldDB" id="A0A196S6Y7"/>
<organism evidence="9 10">
    <name type="scientific">Blastocystis sp. subtype 1 (strain ATCC 50177 / NandII)</name>
    <dbReference type="NCBI Taxonomy" id="478820"/>
    <lineage>
        <taxon>Eukaryota</taxon>
        <taxon>Sar</taxon>
        <taxon>Stramenopiles</taxon>
        <taxon>Bigyra</taxon>
        <taxon>Opalozoa</taxon>
        <taxon>Opalinata</taxon>
        <taxon>Blastocystidae</taxon>
        <taxon>Blastocystis</taxon>
    </lineage>
</organism>
<dbReference type="PANTHER" id="PTHR42961">
    <property type="entry name" value="IRON-SULFUR PROTEIN NUBPL"/>
    <property type="match status" value="1"/>
</dbReference>
<feature type="domain" description="Gamma-butyrobetaine hydroxylase-like N-terminal" evidence="8">
    <location>
        <begin position="407"/>
        <end position="475"/>
    </location>
</feature>